<dbReference type="SUPFAM" id="SSF51395">
    <property type="entry name" value="FMN-linked oxidoreductases"/>
    <property type="match status" value="1"/>
</dbReference>
<feature type="binding site" evidence="9">
    <location>
        <begin position="194"/>
        <end position="195"/>
    </location>
    <ligand>
        <name>substrate</name>
    </ligand>
</feature>
<feature type="binding site" evidence="9">
    <location>
        <position position="22"/>
    </location>
    <ligand>
        <name>FMN</name>
        <dbReference type="ChEBI" id="CHEBI:58210"/>
    </ligand>
</feature>
<keyword evidence="4 9" id="KW-0963">Cytoplasm</keyword>
<dbReference type="GeneID" id="65344950"/>
<keyword evidence="7 9" id="KW-0665">Pyrimidine biosynthesis</keyword>
<proteinExistence type="inferred from homology"/>
<evidence type="ECO:0000256" key="6">
    <source>
        <dbReference type="ARBA" id="ARBA00022643"/>
    </source>
</evidence>
<comment type="cofactor">
    <cofactor evidence="9">
        <name>FMN</name>
        <dbReference type="ChEBI" id="CHEBI:58210"/>
    </cofactor>
    <text evidence="9">Binds 1 FMN per subunit.</text>
</comment>
<evidence type="ECO:0000313" key="11">
    <source>
        <dbReference type="EMBL" id="SDU80478.1"/>
    </source>
</evidence>
<dbReference type="InterPro" id="IPR013785">
    <property type="entry name" value="Aldolase_TIM"/>
</dbReference>
<dbReference type="STRING" id="131112.SAMN04489737_1216"/>
<keyword evidence="8 9" id="KW-0560">Oxidoreductase</keyword>
<feature type="binding site" evidence="9">
    <location>
        <position position="129"/>
    </location>
    <ligand>
        <name>FMN</name>
        <dbReference type="ChEBI" id="CHEBI:58210"/>
    </ligand>
</feature>
<feature type="binding site" evidence="9">
    <location>
        <position position="46"/>
    </location>
    <ligand>
        <name>substrate</name>
    </ligand>
</feature>
<evidence type="ECO:0000256" key="7">
    <source>
        <dbReference type="ARBA" id="ARBA00022975"/>
    </source>
</evidence>
<dbReference type="NCBIfam" id="TIGR01037">
    <property type="entry name" value="pyrD_sub1_fam"/>
    <property type="match status" value="1"/>
</dbReference>
<dbReference type="InterPro" id="IPR005720">
    <property type="entry name" value="Dihydroorotate_DH_cat"/>
</dbReference>
<dbReference type="Gene3D" id="3.20.20.70">
    <property type="entry name" value="Aldolase class I"/>
    <property type="match status" value="1"/>
</dbReference>
<keyword evidence="5 9" id="KW-0285">Flavoprotein</keyword>
<keyword evidence="6 9" id="KW-0288">FMN</keyword>
<dbReference type="InterPro" id="IPR033888">
    <property type="entry name" value="DHOD_1B"/>
</dbReference>
<organism evidence="11 12">
    <name type="scientific">Arcanobacterium phocae</name>
    <dbReference type="NCBI Taxonomy" id="131112"/>
    <lineage>
        <taxon>Bacteria</taxon>
        <taxon>Bacillati</taxon>
        <taxon>Actinomycetota</taxon>
        <taxon>Actinomycetes</taxon>
        <taxon>Actinomycetales</taxon>
        <taxon>Actinomycetaceae</taxon>
        <taxon>Arcanobacterium</taxon>
    </lineage>
</organism>
<dbReference type="InterPro" id="IPR050074">
    <property type="entry name" value="DHO_dehydrogenase"/>
</dbReference>
<feature type="binding site" evidence="9">
    <location>
        <begin position="46"/>
        <end position="47"/>
    </location>
    <ligand>
        <name>FMN</name>
        <dbReference type="ChEBI" id="CHEBI:58210"/>
    </ligand>
</feature>
<dbReference type="InterPro" id="IPR049622">
    <property type="entry name" value="Dihydroorotate_DH_I"/>
</dbReference>
<reference evidence="12" key="1">
    <citation type="submission" date="2016-10" db="EMBL/GenBank/DDBJ databases">
        <authorList>
            <person name="Varghese N."/>
            <person name="Submissions S."/>
        </authorList>
    </citation>
    <scope>NUCLEOTIDE SEQUENCE [LARGE SCALE GENOMIC DNA]</scope>
    <source>
        <strain evidence="12">DSM 10002</strain>
    </source>
</reference>
<dbReference type="Pfam" id="PF01180">
    <property type="entry name" value="DHO_dh"/>
    <property type="match status" value="1"/>
</dbReference>
<dbReference type="GO" id="GO:0005737">
    <property type="term" value="C:cytoplasm"/>
    <property type="evidence" value="ECO:0007669"/>
    <property type="project" value="UniProtKB-SubCell"/>
</dbReference>
<dbReference type="PIRSF" id="PIRSF000164">
    <property type="entry name" value="DHO_oxidase"/>
    <property type="match status" value="1"/>
</dbReference>
<dbReference type="UniPathway" id="UPA00070"/>
<comment type="similarity">
    <text evidence="3 9">Belongs to the dihydroorotate dehydrogenase family. Type 1 subfamily.</text>
</comment>
<dbReference type="FunFam" id="3.20.20.70:FF:000027">
    <property type="entry name" value="Dihydropyrimidine dehydrogenase [NADP(+)]"/>
    <property type="match status" value="1"/>
</dbReference>
<accession>A0A1H2LIN0</accession>
<dbReference type="EC" id="1.3.-.-" evidence="9"/>
<dbReference type="PANTHER" id="PTHR48109:SF1">
    <property type="entry name" value="DIHYDROOROTATE DEHYDROGENASE (FUMARATE)"/>
    <property type="match status" value="1"/>
</dbReference>
<feature type="binding site" evidence="9">
    <location>
        <position position="167"/>
    </location>
    <ligand>
        <name>FMN</name>
        <dbReference type="ChEBI" id="CHEBI:58210"/>
    </ligand>
</feature>
<name>A0A1H2LIN0_9ACTO</name>
<feature type="active site" description="Nucleophile" evidence="9">
    <location>
        <position position="132"/>
    </location>
</feature>
<dbReference type="PROSITE" id="PS00912">
    <property type="entry name" value="DHODEHASE_2"/>
    <property type="match status" value="1"/>
</dbReference>
<evidence type="ECO:0000259" key="10">
    <source>
        <dbReference type="Pfam" id="PF01180"/>
    </source>
</evidence>
<feature type="binding site" evidence="9">
    <location>
        <position position="101"/>
    </location>
    <ligand>
        <name>FMN</name>
        <dbReference type="ChEBI" id="CHEBI:58210"/>
    </ligand>
</feature>
<dbReference type="PANTHER" id="PTHR48109">
    <property type="entry name" value="DIHYDROOROTATE DEHYDROGENASE (QUINONE), MITOCHONDRIAL-RELATED"/>
    <property type="match status" value="1"/>
</dbReference>
<feature type="binding site" evidence="9">
    <location>
        <begin position="267"/>
        <end position="268"/>
    </location>
    <ligand>
        <name>FMN</name>
        <dbReference type="ChEBI" id="CHEBI:58210"/>
    </ligand>
</feature>
<comment type="pathway">
    <text evidence="2 9">Pyrimidine metabolism; UMP biosynthesis via de novo pathway.</text>
</comment>
<evidence type="ECO:0000256" key="9">
    <source>
        <dbReference type="HAMAP-Rule" id="MF_00224"/>
    </source>
</evidence>
<dbReference type="OrthoDB" id="9794954at2"/>
<dbReference type="GO" id="GO:0006207">
    <property type="term" value="P:'de novo' pyrimidine nucleobase biosynthetic process"/>
    <property type="evidence" value="ECO:0007669"/>
    <property type="project" value="InterPro"/>
</dbReference>
<dbReference type="HAMAP" id="MF_00224">
    <property type="entry name" value="DHO_dh_type1"/>
    <property type="match status" value="1"/>
</dbReference>
<feature type="binding site" evidence="9">
    <location>
        <begin position="245"/>
        <end position="246"/>
    </location>
    <ligand>
        <name>FMN</name>
        <dbReference type="ChEBI" id="CHEBI:58210"/>
    </ligand>
</feature>
<sequence>MTNRLAVDLCGITIDNPIIGASGTFGFGSEFARLWDINQLGTFSFKGTTAQPRSGNAQPRVAEAPGGMLNAIGLANPGVDAVISHELPQMRTYFHKPVMANVAGFSLAEYEQVTAALDAQENVGWLEVNISCPNVHDGGKTFADSPESAAQVCQAIKEVTTKPVIMKLSPNSGAVVHIAQACQDAGADALSLINTFVGMRLNLRTGQPILANRTGGVSGPGVFPMALRMVWDVTHAVDIPVIGIGGITSARDVIEMMHAGATAVQVGTANLVNPYACLEIIQQLPVEMDRYGIQTLASLTHHRKDS</sequence>
<feature type="binding site" evidence="9">
    <location>
        <position position="193"/>
    </location>
    <ligand>
        <name>FMN</name>
        <dbReference type="ChEBI" id="CHEBI:58210"/>
    </ligand>
</feature>
<dbReference type="Proteomes" id="UP000214355">
    <property type="component" value="Chromosome I"/>
</dbReference>
<feature type="binding site" evidence="9">
    <location>
        <begin position="70"/>
        <end position="74"/>
    </location>
    <ligand>
        <name>substrate</name>
    </ligand>
</feature>
<evidence type="ECO:0000256" key="4">
    <source>
        <dbReference type="ARBA" id="ARBA00022490"/>
    </source>
</evidence>
<dbReference type="InterPro" id="IPR001295">
    <property type="entry name" value="Dihydroorotate_DH_CS"/>
</dbReference>
<evidence type="ECO:0000313" key="12">
    <source>
        <dbReference type="Proteomes" id="UP000214355"/>
    </source>
</evidence>
<dbReference type="AlphaFoldDB" id="A0A1H2LIN0"/>
<evidence type="ECO:0000256" key="8">
    <source>
        <dbReference type="ARBA" id="ARBA00023002"/>
    </source>
</evidence>
<dbReference type="NCBIfam" id="NF005574">
    <property type="entry name" value="PRK07259.1"/>
    <property type="match status" value="1"/>
</dbReference>
<dbReference type="InterPro" id="IPR024920">
    <property type="entry name" value="Dihydroorotate_DH_1"/>
</dbReference>
<evidence type="ECO:0000256" key="3">
    <source>
        <dbReference type="ARBA" id="ARBA00008008"/>
    </source>
</evidence>
<keyword evidence="12" id="KW-1185">Reference proteome</keyword>
<protein>
    <recommendedName>
        <fullName evidence="9">Dihydroorotate dehydrogenase</fullName>
        <shortName evidence="9">DHOD</shortName>
        <shortName evidence="9">DHODase</shortName>
        <shortName evidence="9">DHOdehase</shortName>
        <ecNumber evidence="9">1.3.-.-</ecNumber>
    </recommendedName>
</protein>
<evidence type="ECO:0000256" key="1">
    <source>
        <dbReference type="ARBA" id="ARBA00004496"/>
    </source>
</evidence>
<feature type="binding site" evidence="9">
    <location>
        <position position="129"/>
    </location>
    <ligand>
        <name>substrate</name>
    </ligand>
</feature>
<dbReference type="GO" id="GO:0044205">
    <property type="term" value="P:'de novo' UMP biosynthetic process"/>
    <property type="evidence" value="ECO:0007669"/>
    <property type="project" value="UniProtKB-UniRule"/>
</dbReference>
<feature type="domain" description="Dihydroorotate dehydrogenase catalytic" evidence="10">
    <location>
        <begin position="5"/>
        <end position="287"/>
    </location>
</feature>
<dbReference type="GO" id="GO:0004152">
    <property type="term" value="F:dihydroorotate dehydrogenase activity"/>
    <property type="evidence" value="ECO:0007669"/>
    <property type="project" value="UniProtKB-UniRule"/>
</dbReference>
<comment type="function">
    <text evidence="9">Catalyzes the conversion of dihydroorotate to orotate.</text>
</comment>
<dbReference type="PROSITE" id="PS00911">
    <property type="entry name" value="DHODEHASE_1"/>
    <property type="match status" value="1"/>
</dbReference>
<comment type="subcellular location">
    <subcellularLocation>
        <location evidence="1 9">Cytoplasm</location>
    </subcellularLocation>
</comment>
<comment type="catalytic activity">
    <reaction evidence="9">
        <text>(S)-dihydroorotate + A = orotate + AH2</text>
        <dbReference type="Rhea" id="RHEA:18073"/>
        <dbReference type="ChEBI" id="CHEBI:13193"/>
        <dbReference type="ChEBI" id="CHEBI:17499"/>
        <dbReference type="ChEBI" id="CHEBI:30839"/>
        <dbReference type="ChEBI" id="CHEBI:30864"/>
    </reaction>
</comment>
<dbReference type="CDD" id="cd04740">
    <property type="entry name" value="DHOD_1B_like"/>
    <property type="match status" value="1"/>
</dbReference>
<dbReference type="EMBL" id="LT629804">
    <property type="protein sequence ID" value="SDU80478.1"/>
    <property type="molecule type" value="Genomic_DNA"/>
</dbReference>
<dbReference type="RefSeq" id="WP_091281073.1">
    <property type="nucleotide sequence ID" value="NZ_LT629804.1"/>
</dbReference>
<evidence type="ECO:0000256" key="2">
    <source>
        <dbReference type="ARBA" id="ARBA00004725"/>
    </source>
</evidence>
<feature type="binding site" evidence="9">
    <location>
        <position position="219"/>
    </location>
    <ligand>
        <name>FMN</name>
        <dbReference type="ChEBI" id="CHEBI:58210"/>
    </ligand>
</feature>
<evidence type="ECO:0000256" key="5">
    <source>
        <dbReference type="ARBA" id="ARBA00022630"/>
    </source>
</evidence>
<dbReference type="InterPro" id="IPR012135">
    <property type="entry name" value="Dihydroorotate_DH_1_2"/>
</dbReference>
<gene>
    <name evidence="9" type="primary">pyrD</name>
    <name evidence="11" type="ORF">SAMN04489737_1216</name>
</gene>